<accession>A0AAV6FXB4</accession>
<proteinExistence type="predicted"/>
<protein>
    <submittedName>
        <fullName evidence="1">Uncharacterized protein</fullName>
    </submittedName>
</protein>
<name>A0AAV6FXB4_9TELE</name>
<dbReference type="Proteomes" id="UP000823561">
    <property type="component" value="Chromosome 20"/>
</dbReference>
<evidence type="ECO:0000313" key="2">
    <source>
        <dbReference type="Proteomes" id="UP000823561"/>
    </source>
</evidence>
<evidence type="ECO:0000313" key="1">
    <source>
        <dbReference type="EMBL" id="KAG5265016.1"/>
    </source>
</evidence>
<gene>
    <name evidence="1" type="ORF">AALO_G00260520</name>
</gene>
<organism evidence="1 2">
    <name type="scientific">Alosa alosa</name>
    <name type="common">allis shad</name>
    <dbReference type="NCBI Taxonomy" id="278164"/>
    <lineage>
        <taxon>Eukaryota</taxon>
        <taxon>Metazoa</taxon>
        <taxon>Chordata</taxon>
        <taxon>Craniata</taxon>
        <taxon>Vertebrata</taxon>
        <taxon>Euteleostomi</taxon>
        <taxon>Actinopterygii</taxon>
        <taxon>Neopterygii</taxon>
        <taxon>Teleostei</taxon>
        <taxon>Clupei</taxon>
        <taxon>Clupeiformes</taxon>
        <taxon>Clupeoidei</taxon>
        <taxon>Clupeidae</taxon>
        <taxon>Alosa</taxon>
    </lineage>
</organism>
<reference evidence="1" key="1">
    <citation type="submission" date="2020-10" db="EMBL/GenBank/DDBJ databases">
        <title>Chromosome-scale genome assembly of the Allis shad, Alosa alosa.</title>
        <authorList>
            <person name="Margot Z."/>
            <person name="Christophe K."/>
            <person name="Cabau C."/>
            <person name="Louis A."/>
            <person name="Berthelot C."/>
            <person name="Parey E."/>
            <person name="Roest Crollius H."/>
            <person name="Montfort J."/>
            <person name="Robinson-Rechavi M."/>
            <person name="Bucao C."/>
            <person name="Bouchez O."/>
            <person name="Gislard M."/>
            <person name="Lluch J."/>
            <person name="Milhes M."/>
            <person name="Lampietro C."/>
            <person name="Lopez Roques C."/>
            <person name="Donnadieu C."/>
            <person name="Braasch I."/>
            <person name="Desvignes T."/>
            <person name="Postlethwait J."/>
            <person name="Bobe J."/>
            <person name="Guiguen Y."/>
        </authorList>
    </citation>
    <scope>NUCLEOTIDE SEQUENCE</scope>
    <source>
        <strain evidence="1">M-15738</strain>
        <tissue evidence="1">Blood</tissue>
    </source>
</reference>
<dbReference type="EMBL" id="JADWDJ010000020">
    <property type="protein sequence ID" value="KAG5265016.1"/>
    <property type="molecule type" value="Genomic_DNA"/>
</dbReference>
<keyword evidence="2" id="KW-1185">Reference proteome</keyword>
<sequence>MAPDCLQGNRIRQCRKIMHGTIYGHASQPPSDVLQNLIPLATEIAEKWSSSAKKPNSGSSKCSSVGSLLSGGVSSPLFYIWDSNEELILACLSPH</sequence>
<comment type="caution">
    <text evidence="1">The sequence shown here is derived from an EMBL/GenBank/DDBJ whole genome shotgun (WGS) entry which is preliminary data.</text>
</comment>
<dbReference type="AlphaFoldDB" id="A0AAV6FXB4"/>